<feature type="transmembrane region" description="Helical" evidence="6">
    <location>
        <begin position="385"/>
        <end position="405"/>
    </location>
</feature>
<feature type="transmembrane region" description="Helical" evidence="6">
    <location>
        <begin position="90"/>
        <end position="110"/>
    </location>
</feature>
<sequence length="574" mass="63529">MRLLQIHLLQRANRCQLLAAIAINIATTSTSMFMGWLPPIIPLLLTEDTPVGATPMTADEISWLSSVGLLMPLIILPIAAWSLEQFGRKLTGCCMALSTTLSWLIILFAQNFWQLLVSRMLGGISLALMSGVVPVYVAEISDQSMKGPLGTFISLGMNTGTLIAAIFGATLTYHQSGICGIILPPLFFLIFVFMPESPIYLVRKNKIAEATRCLMWLRNYDKTEAEQEVFQLQGNLQKIEESRRTVKKTDIFKDRATIRGFIIASGLFIGQHMTGCGIVVILSLFMQSFCPTEEDSQLTFSERSLMWLRNNDIATVDRELSELQQSLEEMVKSDKPVNIKDLFRDRATITGFVIASGLFIGQHTSGYTIVITYTALIFELANSSLAPNTAAIILTLIQLIGTWLSTMTINLTGRRSIIIISCVAMMIGHIIFGTFFLLMDQKTDVSSFSWIPLVVLSAYAVFYSMGLGPVAYVVAAEIFTPDITGLATSMAMILLWSASFLTIKFFPLVSSNFGNHVSFYILAAFCACTCIFTVVLLPETKGKSTQSIVDELNRKKKKNDDYPTLRDGNNTDKV</sequence>
<keyword evidence="8" id="KW-1185">Reference proteome</keyword>
<feature type="transmembrane region" description="Helical" evidence="6">
    <location>
        <begin position="116"/>
        <end position="137"/>
    </location>
</feature>
<keyword evidence="5" id="KW-0325">Glycoprotein</keyword>
<dbReference type="Gene3D" id="1.20.1250.20">
    <property type="entry name" value="MFS general substrate transporter like domains"/>
    <property type="match status" value="2"/>
</dbReference>
<feature type="transmembrane region" description="Helical" evidence="6">
    <location>
        <begin position="61"/>
        <end position="83"/>
    </location>
</feature>
<dbReference type="PANTHER" id="PTHR48021">
    <property type="match status" value="1"/>
</dbReference>
<evidence type="ECO:0000256" key="4">
    <source>
        <dbReference type="ARBA" id="ARBA00023136"/>
    </source>
</evidence>
<name>A0A9R1TCC3_9HYME</name>
<dbReference type="InterPro" id="IPR005828">
    <property type="entry name" value="MFS_sugar_transport-like"/>
</dbReference>
<evidence type="ECO:0000256" key="1">
    <source>
        <dbReference type="ARBA" id="ARBA00004141"/>
    </source>
</evidence>
<feature type="transmembrane region" description="Helical" evidence="6">
    <location>
        <begin position="21"/>
        <end position="41"/>
    </location>
</feature>
<dbReference type="InterPro" id="IPR003663">
    <property type="entry name" value="Sugar/inositol_transpt"/>
</dbReference>
<dbReference type="RefSeq" id="XP_011306775.1">
    <property type="nucleotide sequence ID" value="XM_011308473.1"/>
</dbReference>
<dbReference type="PROSITE" id="PS00216">
    <property type="entry name" value="SUGAR_TRANSPORT_1"/>
    <property type="match status" value="1"/>
</dbReference>
<dbReference type="PANTHER" id="PTHR48021:SF1">
    <property type="entry name" value="GH07001P-RELATED"/>
    <property type="match status" value="1"/>
</dbReference>
<evidence type="ECO:0000313" key="9">
    <source>
        <dbReference type="RefSeq" id="XP_011306775.1"/>
    </source>
</evidence>
<dbReference type="PRINTS" id="PR00171">
    <property type="entry name" value="SUGRTRNSPORT"/>
</dbReference>
<dbReference type="PROSITE" id="PS50850">
    <property type="entry name" value="MFS"/>
    <property type="match status" value="1"/>
</dbReference>
<dbReference type="InterPro" id="IPR036259">
    <property type="entry name" value="MFS_trans_sf"/>
</dbReference>
<proteinExistence type="predicted"/>
<dbReference type="AlphaFoldDB" id="A0A9R1TCC3"/>
<evidence type="ECO:0000313" key="8">
    <source>
        <dbReference type="Proteomes" id="UP000694866"/>
    </source>
</evidence>
<dbReference type="GO" id="GO:0022857">
    <property type="term" value="F:transmembrane transporter activity"/>
    <property type="evidence" value="ECO:0007669"/>
    <property type="project" value="InterPro"/>
</dbReference>
<dbReference type="InterPro" id="IPR020846">
    <property type="entry name" value="MFS_dom"/>
</dbReference>
<dbReference type="GeneID" id="105268701"/>
<keyword evidence="3 6" id="KW-1133">Transmembrane helix</keyword>
<feature type="transmembrane region" description="Helical" evidence="6">
    <location>
        <begin position="173"/>
        <end position="194"/>
    </location>
</feature>
<dbReference type="GO" id="GO:0016020">
    <property type="term" value="C:membrane"/>
    <property type="evidence" value="ECO:0007669"/>
    <property type="project" value="UniProtKB-SubCell"/>
</dbReference>
<accession>A0A9R1TCC3</accession>
<feature type="transmembrane region" description="Helical" evidence="6">
    <location>
        <begin position="261"/>
        <end position="286"/>
    </location>
</feature>
<dbReference type="Proteomes" id="UP000694866">
    <property type="component" value="Unplaced"/>
</dbReference>
<reference evidence="9" key="1">
    <citation type="submission" date="2025-08" db="UniProtKB">
        <authorList>
            <consortium name="RefSeq"/>
        </authorList>
    </citation>
    <scope>IDENTIFICATION</scope>
    <source>
        <strain evidence="9">USDA-PBARC FA_bdor</strain>
        <tissue evidence="9">Whole organism</tissue>
    </source>
</reference>
<feature type="transmembrane region" description="Helical" evidence="6">
    <location>
        <begin position="450"/>
        <end position="474"/>
    </location>
</feature>
<organism evidence="8 9">
    <name type="scientific">Fopius arisanus</name>
    <dbReference type="NCBI Taxonomy" id="64838"/>
    <lineage>
        <taxon>Eukaryota</taxon>
        <taxon>Metazoa</taxon>
        <taxon>Ecdysozoa</taxon>
        <taxon>Arthropoda</taxon>
        <taxon>Hexapoda</taxon>
        <taxon>Insecta</taxon>
        <taxon>Pterygota</taxon>
        <taxon>Neoptera</taxon>
        <taxon>Endopterygota</taxon>
        <taxon>Hymenoptera</taxon>
        <taxon>Apocrita</taxon>
        <taxon>Ichneumonoidea</taxon>
        <taxon>Braconidae</taxon>
        <taxon>Opiinae</taxon>
        <taxon>Fopius</taxon>
    </lineage>
</organism>
<feature type="domain" description="Major facilitator superfamily (MFS) profile" evidence="7">
    <location>
        <begin position="15"/>
        <end position="541"/>
    </location>
</feature>
<keyword evidence="2 6" id="KW-0812">Transmembrane</keyword>
<dbReference type="Pfam" id="PF00083">
    <property type="entry name" value="Sugar_tr"/>
    <property type="match status" value="2"/>
</dbReference>
<dbReference type="KEGG" id="fas:105268701"/>
<dbReference type="SUPFAM" id="SSF103473">
    <property type="entry name" value="MFS general substrate transporter"/>
    <property type="match status" value="1"/>
</dbReference>
<dbReference type="InterPro" id="IPR050549">
    <property type="entry name" value="MFS_Trehalose_Transporter"/>
</dbReference>
<comment type="subcellular location">
    <subcellularLocation>
        <location evidence="1">Membrane</location>
        <topology evidence="1">Multi-pass membrane protein</topology>
    </subcellularLocation>
</comment>
<evidence type="ECO:0000256" key="2">
    <source>
        <dbReference type="ARBA" id="ARBA00022692"/>
    </source>
</evidence>
<dbReference type="InterPro" id="IPR005829">
    <property type="entry name" value="Sugar_transporter_CS"/>
</dbReference>
<feature type="transmembrane region" description="Helical" evidence="6">
    <location>
        <begin position="518"/>
        <end position="537"/>
    </location>
</feature>
<feature type="transmembrane region" description="Helical" evidence="6">
    <location>
        <begin position="486"/>
        <end position="506"/>
    </location>
</feature>
<feature type="transmembrane region" description="Helical" evidence="6">
    <location>
        <begin position="149"/>
        <end position="167"/>
    </location>
</feature>
<evidence type="ECO:0000259" key="7">
    <source>
        <dbReference type="PROSITE" id="PS50850"/>
    </source>
</evidence>
<keyword evidence="4 6" id="KW-0472">Membrane</keyword>
<evidence type="ECO:0000256" key="5">
    <source>
        <dbReference type="ARBA" id="ARBA00023180"/>
    </source>
</evidence>
<evidence type="ECO:0000256" key="3">
    <source>
        <dbReference type="ARBA" id="ARBA00022989"/>
    </source>
</evidence>
<protein>
    <submittedName>
        <fullName evidence="9">Facilitated trehalose transporter Tret1 isoform X1</fullName>
    </submittedName>
</protein>
<feature type="transmembrane region" description="Helical" evidence="6">
    <location>
        <begin position="417"/>
        <end position="438"/>
    </location>
</feature>
<gene>
    <name evidence="9" type="primary">LOC105268701</name>
</gene>
<dbReference type="OrthoDB" id="6612291at2759"/>
<evidence type="ECO:0000256" key="6">
    <source>
        <dbReference type="SAM" id="Phobius"/>
    </source>
</evidence>